<dbReference type="Pfam" id="PF00392">
    <property type="entry name" value="GntR"/>
    <property type="match status" value="1"/>
</dbReference>
<reference evidence="6" key="1">
    <citation type="submission" date="2016-01" db="EMBL/GenBank/DDBJ databases">
        <authorList>
            <person name="Mitreva M."/>
            <person name="Pepin K.H."/>
            <person name="Mihindukulasuriya K.A."/>
            <person name="Fulton R."/>
            <person name="Fronick C."/>
            <person name="O'Laughlin M."/>
            <person name="Miner T."/>
            <person name="Herter B."/>
            <person name="Rosa B.A."/>
            <person name="Cordes M."/>
            <person name="Tomlinson C."/>
            <person name="Wollam A."/>
            <person name="Palsikar V.B."/>
            <person name="Mardis E.R."/>
            <person name="Wilson R.K."/>
        </authorList>
    </citation>
    <scope>NUCLEOTIDE SEQUENCE [LARGE SCALE GENOMIC DNA]</scope>
    <source>
        <strain evidence="6">KA00274</strain>
    </source>
</reference>
<dbReference type="AlphaFoldDB" id="A0A133YCQ7"/>
<keyword evidence="6" id="KW-1185">Reference proteome</keyword>
<evidence type="ECO:0000313" key="6">
    <source>
        <dbReference type="Proteomes" id="UP000070080"/>
    </source>
</evidence>
<feature type="non-terminal residue" evidence="5">
    <location>
        <position position="209"/>
    </location>
</feature>
<gene>
    <name evidence="5" type="ORF">HMPREF1872_00774</name>
</gene>
<dbReference type="InterPro" id="IPR011711">
    <property type="entry name" value="GntR_C"/>
</dbReference>
<dbReference type="Gene3D" id="1.10.10.10">
    <property type="entry name" value="Winged helix-like DNA-binding domain superfamily/Winged helix DNA-binding domain"/>
    <property type="match status" value="1"/>
</dbReference>
<organism evidence="5 6">
    <name type="scientific">Amygdalobacter nucleatus</name>
    <dbReference type="NCBI Taxonomy" id="3029274"/>
    <lineage>
        <taxon>Bacteria</taxon>
        <taxon>Bacillati</taxon>
        <taxon>Bacillota</taxon>
        <taxon>Clostridia</taxon>
        <taxon>Eubacteriales</taxon>
        <taxon>Oscillospiraceae</taxon>
        <taxon>Amygdalobacter</taxon>
    </lineage>
</organism>
<dbReference type="SUPFAM" id="SSF48008">
    <property type="entry name" value="GntR ligand-binding domain-like"/>
    <property type="match status" value="1"/>
</dbReference>
<dbReference type="SMART" id="SM00345">
    <property type="entry name" value="HTH_GNTR"/>
    <property type="match status" value="1"/>
</dbReference>
<dbReference type="InterPro" id="IPR000524">
    <property type="entry name" value="Tscrpt_reg_HTH_GntR"/>
</dbReference>
<evidence type="ECO:0000256" key="2">
    <source>
        <dbReference type="ARBA" id="ARBA00023125"/>
    </source>
</evidence>
<proteinExistence type="predicted"/>
<dbReference type="InterPro" id="IPR008920">
    <property type="entry name" value="TF_FadR/GntR_C"/>
</dbReference>
<keyword evidence="2" id="KW-0238">DNA-binding</keyword>
<dbReference type="Pfam" id="PF07729">
    <property type="entry name" value="FCD"/>
    <property type="match status" value="1"/>
</dbReference>
<dbReference type="SUPFAM" id="SSF46785">
    <property type="entry name" value="Winged helix' DNA-binding domain"/>
    <property type="match status" value="1"/>
</dbReference>
<dbReference type="PROSITE" id="PS50949">
    <property type="entry name" value="HTH_GNTR"/>
    <property type="match status" value="1"/>
</dbReference>
<dbReference type="Gene3D" id="1.20.120.530">
    <property type="entry name" value="GntR ligand-binding domain-like"/>
    <property type="match status" value="1"/>
</dbReference>
<dbReference type="InterPro" id="IPR036388">
    <property type="entry name" value="WH-like_DNA-bd_sf"/>
</dbReference>
<dbReference type="EMBL" id="LSCV01000022">
    <property type="protein sequence ID" value="KXB40962.1"/>
    <property type="molecule type" value="Genomic_DNA"/>
</dbReference>
<feature type="non-terminal residue" evidence="5">
    <location>
        <position position="1"/>
    </location>
</feature>
<sequence length="209" mass="24228">KNDLLSDSIYVQIRSKIISGAWPIGMRLNEKKIADDLFVSRTPVHRALQAIYDEGLLDYSKNWGYFIKVVTKEDIQEIFKIRIALESLAACEAAAKMTEADFAELDKINSDALAAIQNNPNDYHQLYKLSSKFNARINQFCAMPRLRLLQDGIQEYLQHFRTMSFEQNSERRELAVREHQAIVSAMRSRDNTLIYSRVKEHLQHASEYI</sequence>
<dbReference type="SMART" id="SM00895">
    <property type="entry name" value="FCD"/>
    <property type="match status" value="1"/>
</dbReference>
<evidence type="ECO:0000313" key="5">
    <source>
        <dbReference type="EMBL" id="KXB40962.1"/>
    </source>
</evidence>
<evidence type="ECO:0000259" key="4">
    <source>
        <dbReference type="PROSITE" id="PS50949"/>
    </source>
</evidence>
<accession>A0A133YCQ7</accession>
<protein>
    <submittedName>
        <fullName evidence="5">Transcriptional regulator, GntR family</fullName>
    </submittedName>
</protein>
<dbReference type="OrthoDB" id="9781630at2"/>
<dbReference type="GO" id="GO:0003677">
    <property type="term" value="F:DNA binding"/>
    <property type="evidence" value="ECO:0007669"/>
    <property type="project" value="UniProtKB-KW"/>
</dbReference>
<dbReference type="GO" id="GO:0003700">
    <property type="term" value="F:DNA-binding transcription factor activity"/>
    <property type="evidence" value="ECO:0007669"/>
    <property type="project" value="InterPro"/>
</dbReference>
<dbReference type="Proteomes" id="UP000070080">
    <property type="component" value="Unassembled WGS sequence"/>
</dbReference>
<dbReference type="InterPro" id="IPR036390">
    <property type="entry name" value="WH_DNA-bd_sf"/>
</dbReference>
<dbReference type="PANTHER" id="PTHR43537:SF51">
    <property type="entry name" value="HTH-TYPE TRANSCRIPTIONAL REGULATOR LGOR-RELATED"/>
    <property type="match status" value="1"/>
</dbReference>
<dbReference type="RefSeq" id="WP_066714073.1">
    <property type="nucleotide sequence ID" value="NZ_KQ959582.1"/>
</dbReference>
<dbReference type="PANTHER" id="PTHR43537">
    <property type="entry name" value="TRANSCRIPTIONAL REGULATOR, GNTR FAMILY"/>
    <property type="match status" value="1"/>
</dbReference>
<keyword evidence="1" id="KW-0805">Transcription regulation</keyword>
<comment type="caution">
    <text evidence="5">The sequence shown here is derived from an EMBL/GenBank/DDBJ whole genome shotgun (WGS) entry which is preliminary data.</text>
</comment>
<evidence type="ECO:0000256" key="3">
    <source>
        <dbReference type="ARBA" id="ARBA00023163"/>
    </source>
</evidence>
<evidence type="ECO:0000256" key="1">
    <source>
        <dbReference type="ARBA" id="ARBA00023015"/>
    </source>
</evidence>
<feature type="domain" description="HTH gntR-type" evidence="4">
    <location>
        <begin position="3"/>
        <end position="70"/>
    </location>
</feature>
<keyword evidence="3" id="KW-0804">Transcription</keyword>
<name>A0A133YCQ7_9FIRM</name>